<name>A0A4Y2PW48_ARAVE</name>
<protein>
    <submittedName>
        <fullName evidence="1">Uncharacterized protein</fullName>
    </submittedName>
</protein>
<organism evidence="1 2">
    <name type="scientific">Araneus ventricosus</name>
    <name type="common">Orbweaver spider</name>
    <name type="synonym">Epeira ventricosa</name>
    <dbReference type="NCBI Taxonomy" id="182803"/>
    <lineage>
        <taxon>Eukaryota</taxon>
        <taxon>Metazoa</taxon>
        <taxon>Ecdysozoa</taxon>
        <taxon>Arthropoda</taxon>
        <taxon>Chelicerata</taxon>
        <taxon>Arachnida</taxon>
        <taxon>Araneae</taxon>
        <taxon>Araneomorphae</taxon>
        <taxon>Entelegynae</taxon>
        <taxon>Araneoidea</taxon>
        <taxon>Araneidae</taxon>
        <taxon>Araneus</taxon>
    </lineage>
</organism>
<sequence length="95" mass="10685">MGKTSDLDAFDCADNKPLDAETIQFPAARLDKRTQRMDSRTEAGSMGDKSRFRLTSRRWDVENMAIGSLKPWITVPCWNYKAMACSDLVFSLGSC</sequence>
<gene>
    <name evidence="1" type="ORF">AVEN_74465_1</name>
</gene>
<evidence type="ECO:0000313" key="2">
    <source>
        <dbReference type="Proteomes" id="UP000499080"/>
    </source>
</evidence>
<dbReference type="Proteomes" id="UP000499080">
    <property type="component" value="Unassembled WGS sequence"/>
</dbReference>
<accession>A0A4Y2PW48</accession>
<keyword evidence="2" id="KW-1185">Reference proteome</keyword>
<dbReference type="EMBL" id="BGPR01012218">
    <property type="protein sequence ID" value="GBN55103.1"/>
    <property type="molecule type" value="Genomic_DNA"/>
</dbReference>
<comment type="caution">
    <text evidence="1">The sequence shown here is derived from an EMBL/GenBank/DDBJ whole genome shotgun (WGS) entry which is preliminary data.</text>
</comment>
<dbReference type="AlphaFoldDB" id="A0A4Y2PW48"/>
<evidence type="ECO:0000313" key="1">
    <source>
        <dbReference type="EMBL" id="GBN55103.1"/>
    </source>
</evidence>
<reference evidence="1 2" key="1">
    <citation type="journal article" date="2019" name="Sci. Rep.">
        <title>Orb-weaving spider Araneus ventricosus genome elucidates the spidroin gene catalogue.</title>
        <authorList>
            <person name="Kono N."/>
            <person name="Nakamura H."/>
            <person name="Ohtoshi R."/>
            <person name="Moran D.A.P."/>
            <person name="Shinohara A."/>
            <person name="Yoshida Y."/>
            <person name="Fujiwara M."/>
            <person name="Mori M."/>
            <person name="Tomita M."/>
            <person name="Arakawa K."/>
        </authorList>
    </citation>
    <scope>NUCLEOTIDE SEQUENCE [LARGE SCALE GENOMIC DNA]</scope>
</reference>
<proteinExistence type="predicted"/>